<organism evidence="4 5">
    <name type="scientific">Leucobacter viscericola</name>
    <dbReference type="NCBI Taxonomy" id="2714935"/>
    <lineage>
        <taxon>Bacteria</taxon>
        <taxon>Bacillati</taxon>
        <taxon>Actinomycetota</taxon>
        <taxon>Actinomycetes</taxon>
        <taxon>Micrococcales</taxon>
        <taxon>Microbacteriaceae</taxon>
        <taxon>Leucobacter</taxon>
    </lineage>
</organism>
<evidence type="ECO:0000313" key="5">
    <source>
        <dbReference type="Proteomes" id="UP000502677"/>
    </source>
</evidence>
<dbReference type="EMBL" id="CP049863">
    <property type="protein sequence ID" value="QIK61810.1"/>
    <property type="molecule type" value="Genomic_DNA"/>
</dbReference>
<protein>
    <submittedName>
        <fullName evidence="4">TetR/AcrR family transcriptional regulator</fullName>
    </submittedName>
</protein>
<dbReference type="Pfam" id="PF00440">
    <property type="entry name" value="TetR_N"/>
    <property type="match status" value="1"/>
</dbReference>
<dbReference type="Gene3D" id="1.10.357.10">
    <property type="entry name" value="Tetracycline Repressor, domain 2"/>
    <property type="match status" value="1"/>
</dbReference>
<dbReference type="KEGG" id="lvi:G7068_00225"/>
<feature type="DNA-binding region" description="H-T-H motif" evidence="2">
    <location>
        <begin position="29"/>
        <end position="48"/>
    </location>
</feature>
<evidence type="ECO:0000313" key="4">
    <source>
        <dbReference type="EMBL" id="QIK61810.1"/>
    </source>
</evidence>
<keyword evidence="1 2" id="KW-0238">DNA-binding</keyword>
<sequence length="203" mass="21955">MGRSPKFSTDQILDAAQSLLASGGSSAATVVAIAEQLGAPSGSVYHRFASRDLIIATLWVRTVRSFQRGYLEALKDPDRAAARVNAVRHVLRWSADNPDGTGLLLQYSRERLLATWPDDLGEELRGLNDSVQLAITEFAADWFGGLSAERIGRTRLALIELPYAAVRQQADGEPVADWVVDAVLAASSAVLGDRVAKPEEQKL</sequence>
<keyword evidence="5" id="KW-1185">Reference proteome</keyword>
<feature type="domain" description="HTH tetR-type" evidence="3">
    <location>
        <begin position="6"/>
        <end position="66"/>
    </location>
</feature>
<dbReference type="SUPFAM" id="SSF46689">
    <property type="entry name" value="Homeodomain-like"/>
    <property type="match status" value="1"/>
</dbReference>
<dbReference type="PROSITE" id="PS50977">
    <property type="entry name" value="HTH_TETR_2"/>
    <property type="match status" value="1"/>
</dbReference>
<dbReference type="RefSeq" id="WP_166287254.1">
    <property type="nucleotide sequence ID" value="NZ_CP049863.1"/>
</dbReference>
<dbReference type="InterPro" id="IPR001647">
    <property type="entry name" value="HTH_TetR"/>
</dbReference>
<dbReference type="GO" id="GO:0003677">
    <property type="term" value="F:DNA binding"/>
    <property type="evidence" value="ECO:0007669"/>
    <property type="project" value="UniProtKB-UniRule"/>
</dbReference>
<accession>A0A6G7XB30</accession>
<dbReference type="InterPro" id="IPR009057">
    <property type="entry name" value="Homeodomain-like_sf"/>
</dbReference>
<reference evidence="4 5" key="1">
    <citation type="submission" date="2020-03" db="EMBL/GenBank/DDBJ databases">
        <title>Leucobacter sp. nov., isolated from beetles.</title>
        <authorList>
            <person name="Hyun D.-W."/>
            <person name="Bae J.-W."/>
        </authorList>
    </citation>
    <scope>NUCLEOTIDE SEQUENCE [LARGE SCALE GENOMIC DNA]</scope>
    <source>
        <strain evidence="4 5">HDW9C</strain>
    </source>
</reference>
<dbReference type="PRINTS" id="PR00455">
    <property type="entry name" value="HTHTETR"/>
</dbReference>
<dbReference type="AlphaFoldDB" id="A0A6G7XB30"/>
<name>A0A6G7XB30_9MICO</name>
<gene>
    <name evidence="4" type="ORF">G7068_00225</name>
</gene>
<proteinExistence type="predicted"/>
<evidence type="ECO:0000256" key="2">
    <source>
        <dbReference type="PROSITE-ProRule" id="PRU00335"/>
    </source>
</evidence>
<dbReference type="Proteomes" id="UP000502677">
    <property type="component" value="Chromosome"/>
</dbReference>
<evidence type="ECO:0000259" key="3">
    <source>
        <dbReference type="PROSITE" id="PS50977"/>
    </source>
</evidence>
<evidence type="ECO:0000256" key="1">
    <source>
        <dbReference type="ARBA" id="ARBA00023125"/>
    </source>
</evidence>